<comment type="caution">
    <text evidence="1">The sequence shown here is derived from an EMBL/GenBank/DDBJ whole genome shotgun (WGS) entry which is preliminary data.</text>
</comment>
<gene>
    <name evidence="1" type="ORF">IFR04_002991</name>
</gene>
<keyword evidence="2" id="KW-1185">Reference proteome</keyword>
<accession>A0A8H8BTW6</accession>
<proteinExistence type="predicted"/>
<dbReference type="EMBL" id="JAFJYH010000028">
    <property type="protein sequence ID" value="KAG4423846.1"/>
    <property type="molecule type" value="Genomic_DNA"/>
</dbReference>
<reference evidence="1" key="1">
    <citation type="submission" date="2021-02" db="EMBL/GenBank/DDBJ databases">
        <title>Genome sequence Cadophora malorum strain M34.</title>
        <authorList>
            <person name="Stefanovic E."/>
            <person name="Vu D."/>
            <person name="Scully C."/>
            <person name="Dijksterhuis J."/>
            <person name="Roader J."/>
            <person name="Houbraken J."/>
        </authorList>
    </citation>
    <scope>NUCLEOTIDE SEQUENCE</scope>
    <source>
        <strain evidence="1">M34</strain>
    </source>
</reference>
<dbReference type="AlphaFoldDB" id="A0A8H8BTW6"/>
<name>A0A8H8BTW6_9HELO</name>
<organism evidence="1 2">
    <name type="scientific">Cadophora malorum</name>
    <dbReference type="NCBI Taxonomy" id="108018"/>
    <lineage>
        <taxon>Eukaryota</taxon>
        <taxon>Fungi</taxon>
        <taxon>Dikarya</taxon>
        <taxon>Ascomycota</taxon>
        <taxon>Pezizomycotina</taxon>
        <taxon>Leotiomycetes</taxon>
        <taxon>Helotiales</taxon>
        <taxon>Ploettnerulaceae</taxon>
        <taxon>Cadophora</taxon>
    </lineage>
</organism>
<protein>
    <submittedName>
        <fullName evidence="1">Uncharacterized protein</fullName>
    </submittedName>
</protein>
<evidence type="ECO:0000313" key="1">
    <source>
        <dbReference type="EMBL" id="KAG4423846.1"/>
    </source>
</evidence>
<dbReference type="OrthoDB" id="3484027at2759"/>
<dbReference type="Proteomes" id="UP000664132">
    <property type="component" value="Unassembled WGS sequence"/>
</dbReference>
<sequence>MFMENFGVLDYYKEIEFDNICQFTQALCRYEDSRREQVKRETEYGAVSSEDDVYISRNKWGGVDHYTNNQDTVVSIGSRYWKRNSQVWLRNSPRYQSVIIHISLNVDLDLTDANGNPFHKPGAEGVRSRAKMSDALRSSCTAISTMLPNLKSIMLLLALTKAGLNILLSGQPEDYIASIRKLHASERFEVRYGRRDYVTEKARSEERDEEHLKAEAALELMLMPDAFLQKRKECRPSDGRIGAAQTGIERYLGYCGGRRGPNVIGTMRRE</sequence>
<evidence type="ECO:0000313" key="2">
    <source>
        <dbReference type="Proteomes" id="UP000664132"/>
    </source>
</evidence>